<comment type="caution">
    <text evidence="2">The sequence shown here is derived from an EMBL/GenBank/DDBJ whole genome shotgun (WGS) entry which is preliminary data.</text>
</comment>
<keyword evidence="3" id="KW-1185">Reference proteome</keyword>
<protein>
    <submittedName>
        <fullName evidence="2">Uncharacterized protein</fullName>
    </submittedName>
</protein>
<dbReference type="Pfam" id="PF14618">
    <property type="entry name" value="DUF4452"/>
    <property type="match status" value="1"/>
</dbReference>
<dbReference type="PANTHER" id="PTHR39615:SF1">
    <property type="entry name" value="YALI0E17897P"/>
    <property type="match status" value="1"/>
</dbReference>
<dbReference type="Proteomes" id="UP001370758">
    <property type="component" value="Unassembled WGS sequence"/>
</dbReference>
<feature type="compositionally biased region" description="Low complexity" evidence="1">
    <location>
        <begin position="102"/>
        <end position="113"/>
    </location>
</feature>
<sequence>MSYAYASFHAQTRSLLNARFRYEAARSFDLDDDLEFCPALLSEEELQSVHSGSDRSSLSSGSPNGSPLQHQIQPSSASSSYSFSSHSSFGAPINYHHHHHQQQQQQKAQQSSQRTRNAIPIVNPNTGMRVSSPPNMIPHPTQRPHHHTNSSRRW</sequence>
<dbReference type="EMBL" id="JAVHJL010000009">
    <property type="protein sequence ID" value="KAK6497680.1"/>
    <property type="molecule type" value="Genomic_DNA"/>
</dbReference>
<dbReference type="InterPro" id="IPR027915">
    <property type="entry name" value="DUF4452"/>
</dbReference>
<reference evidence="2 3" key="1">
    <citation type="submission" date="2023-08" db="EMBL/GenBank/DDBJ databases">
        <authorList>
            <person name="Palmer J.M."/>
        </authorList>
    </citation>
    <scope>NUCLEOTIDE SEQUENCE [LARGE SCALE GENOMIC DNA]</scope>
    <source>
        <strain evidence="2 3">TWF481</strain>
    </source>
</reference>
<feature type="compositionally biased region" description="Low complexity" evidence="1">
    <location>
        <begin position="75"/>
        <end position="88"/>
    </location>
</feature>
<feature type="compositionally biased region" description="Polar residues" evidence="1">
    <location>
        <begin position="123"/>
        <end position="134"/>
    </location>
</feature>
<feature type="region of interest" description="Disordered" evidence="1">
    <location>
        <begin position="47"/>
        <end position="154"/>
    </location>
</feature>
<name>A0AAV9VYH1_9PEZI</name>
<dbReference type="AlphaFoldDB" id="A0AAV9VYH1"/>
<feature type="compositionally biased region" description="Basic residues" evidence="1">
    <location>
        <begin position="142"/>
        <end position="154"/>
    </location>
</feature>
<gene>
    <name evidence="2" type="ORF">TWF481_012085</name>
</gene>
<feature type="compositionally biased region" description="Low complexity" evidence="1">
    <location>
        <begin position="48"/>
        <end position="66"/>
    </location>
</feature>
<evidence type="ECO:0000256" key="1">
    <source>
        <dbReference type="SAM" id="MobiDB-lite"/>
    </source>
</evidence>
<accession>A0AAV9VYH1</accession>
<proteinExistence type="predicted"/>
<evidence type="ECO:0000313" key="3">
    <source>
        <dbReference type="Proteomes" id="UP001370758"/>
    </source>
</evidence>
<dbReference type="PANTHER" id="PTHR39615">
    <property type="entry name" value="YALI0E17897P"/>
    <property type="match status" value="1"/>
</dbReference>
<evidence type="ECO:0000313" key="2">
    <source>
        <dbReference type="EMBL" id="KAK6497680.1"/>
    </source>
</evidence>
<organism evidence="2 3">
    <name type="scientific">Arthrobotrys musiformis</name>
    <dbReference type="NCBI Taxonomy" id="47236"/>
    <lineage>
        <taxon>Eukaryota</taxon>
        <taxon>Fungi</taxon>
        <taxon>Dikarya</taxon>
        <taxon>Ascomycota</taxon>
        <taxon>Pezizomycotina</taxon>
        <taxon>Orbiliomycetes</taxon>
        <taxon>Orbiliales</taxon>
        <taxon>Orbiliaceae</taxon>
        <taxon>Arthrobotrys</taxon>
    </lineage>
</organism>